<sequence length="53" mass="6267">MEKKIHQRPANPAQWTRDRASHTGHINYKIKLKTPVFSFTVCIMYFLVCVCEE</sequence>
<name>A0A0E9TCX1_ANGAN</name>
<proteinExistence type="predicted"/>
<reference evidence="1" key="1">
    <citation type="submission" date="2014-11" db="EMBL/GenBank/DDBJ databases">
        <authorList>
            <person name="Amaro Gonzalez C."/>
        </authorList>
    </citation>
    <scope>NUCLEOTIDE SEQUENCE</scope>
</reference>
<reference evidence="1" key="2">
    <citation type="journal article" date="2015" name="Fish Shellfish Immunol.">
        <title>Early steps in the European eel (Anguilla anguilla)-Vibrio vulnificus interaction in the gills: Role of the RtxA13 toxin.</title>
        <authorList>
            <person name="Callol A."/>
            <person name="Pajuelo D."/>
            <person name="Ebbesson L."/>
            <person name="Teles M."/>
            <person name="MacKenzie S."/>
            <person name="Amaro C."/>
        </authorList>
    </citation>
    <scope>NUCLEOTIDE SEQUENCE</scope>
</reference>
<protein>
    <submittedName>
        <fullName evidence="1">Uncharacterized protein</fullName>
    </submittedName>
</protein>
<evidence type="ECO:0000313" key="1">
    <source>
        <dbReference type="EMBL" id="JAH51446.1"/>
    </source>
</evidence>
<dbReference type="AlphaFoldDB" id="A0A0E9TCX1"/>
<organism evidence="1">
    <name type="scientific">Anguilla anguilla</name>
    <name type="common">European freshwater eel</name>
    <name type="synonym">Muraena anguilla</name>
    <dbReference type="NCBI Taxonomy" id="7936"/>
    <lineage>
        <taxon>Eukaryota</taxon>
        <taxon>Metazoa</taxon>
        <taxon>Chordata</taxon>
        <taxon>Craniata</taxon>
        <taxon>Vertebrata</taxon>
        <taxon>Euteleostomi</taxon>
        <taxon>Actinopterygii</taxon>
        <taxon>Neopterygii</taxon>
        <taxon>Teleostei</taxon>
        <taxon>Anguilliformes</taxon>
        <taxon>Anguillidae</taxon>
        <taxon>Anguilla</taxon>
    </lineage>
</organism>
<accession>A0A0E9TCX1</accession>
<dbReference type="EMBL" id="GBXM01057131">
    <property type="protein sequence ID" value="JAH51446.1"/>
    <property type="molecule type" value="Transcribed_RNA"/>
</dbReference>